<feature type="transmembrane region" description="Helical" evidence="7">
    <location>
        <begin position="239"/>
        <end position="260"/>
    </location>
</feature>
<dbReference type="AlphaFoldDB" id="A0A8J5QW15"/>
<comment type="subcellular location">
    <subcellularLocation>
        <location evidence="1">Membrane</location>
        <topology evidence="1">Multi-pass membrane protein</topology>
    </subcellularLocation>
</comment>
<name>A0A8J5QW15_9HYME</name>
<evidence type="ECO:0000256" key="6">
    <source>
        <dbReference type="SAM" id="MobiDB-lite"/>
    </source>
</evidence>
<reference evidence="8" key="2">
    <citation type="submission" date="2021-04" db="EMBL/GenBank/DDBJ databases">
        <title>Genome-wide patterns of bracovirus chromosomal integration into multiple host tissues during parasitism.</title>
        <authorList>
            <person name="Chebbi M.A.C."/>
        </authorList>
    </citation>
    <scope>NUCLEOTIDE SEQUENCE</scope>
    <source>
        <tissue evidence="8">Whole body</tissue>
    </source>
</reference>
<dbReference type="InterPro" id="IPR018499">
    <property type="entry name" value="Tetraspanin/Peripherin"/>
</dbReference>
<dbReference type="InterPro" id="IPR000301">
    <property type="entry name" value="Tetraspanin_animals"/>
</dbReference>
<feature type="transmembrane region" description="Helical" evidence="7">
    <location>
        <begin position="54"/>
        <end position="77"/>
    </location>
</feature>
<sequence length="270" mass="30757">MKQREKPTDDEDESEVDEESESEESAASYKQYHFLGIPIYKLSYKRLPKKCLRVSFFTINAALTGLSAVVISMWMLADSKLMLRLTAQKLFVTILLIIGALSAILALVGIIAFAKKKRKFITIYILCHSLSLCVIFICSVMSTSVFERITNKIREEMTATIIKYHSLDWVTEAWDNTQQYLKCCGIKSYKDWGEYLMEIPQSCCSKLIERCLQMSPEVAYKSGCLKNAYLMLKSNVDTVTISILFISFTTGISLFLAVGLKKKLKARMDY</sequence>
<gene>
    <name evidence="8" type="ORF">G9C98_006766</name>
</gene>
<keyword evidence="9" id="KW-1185">Reference proteome</keyword>
<accession>A0A8J5QW15</accession>
<dbReference type="GO" id="GO:0005886">
    <property type="term" value="C:plasma membrane"/>
    <property type="evidence" value="ECO:0007669"/>
    <property type="project" value="TreeGrafter"/>
</dbReference>
<dbReference type="PANTHER" id="PTHR19282">
    <property type="entry name" value="TETRASPANIN"/>
    <property type="match status" value="1"/>
</dbReference>
<evidence type="ECO:0000256" key="1">
    <source>
        <dbReference type="ARBA" id="ARBA00004141"/>
    </source>
</evidence>
<comment type="caution">
    <text evidence="8">The sequence shown here is derived from an EMBL/GenBank/DDBJ whole genome shotgun (WGS) entry which is preliminary data.</text>
</comment>
<feature type="region of interest" description="Disordered" evidence="6">
    <location>
        <begin position="1"/>
        <end position="25"/>
    </location>
</feature>
<reference evidence="8" key="1">
    <citation type="submission" date="2020-03" db="EMBL/GenBank/DDBJ databases">
        <authorList>
            <person name="Chebbi M.A."/>
            <person name="Drezen J.M."/>
        </authorList>
    </citation>
    <scope>NUCLEOTIDE SEQUENCE</scope>
    <source>
        <tissue evidence="8">Whole body</tissue>
    </source>
</reference>
<dbReference type="EMBL" id="JAAOIC020000060">
    <property type="protein sequence ID" value="KAG8035320.1"/>
    <property type="molecule type" value="Genomic_DNA"/>
</dbReference>
<evidence type="ECO:0008006" key="10">
    <source>
        <dbReference type="Google" id="ProtNLM"/>
    </source>
</evidence>
<organism evidence="8 9">
    <name type="scientific">Cotesia typhae</name>
    <dbReference type="NCBI Taxonomy" id="2053667"/>
    <lineage>
        <taxon>Eukaryota</taxon>
        <taxon>Metazoa</taxon>
        <taxon>Ecdysozoa</taxon>
        <taxon>Arthropoda</taxon>
        <taxon>Hexapoda</taxon>
        <taxon>Insecta</taxon>
        <taxon>Pterygota</taxon>
        <taxon>Neoptera</taxon>
        <taxon>Endopterygota</taxon>
        <taxon>Hymenoptera</taxon>
        <taxon>Apocrita</taxon>
        <taxon>Ichneumonoidea</taxon>
        <taxon>Braconidae</taxon>
        <taxon>Microgastrinae</taxon>
        <taxon>Cotesia</taxon>
    </lineage>
</organism>
<feature type="compositionally biased region" description="Acidic residues" evidence="6">
    <location>
        <begin position="8"/>
        <end position="24"/>
    </location>
</feature>
<dbReference type="Pfam" id="PF00335">
    <property type="entry name" value="Tetraspanin"/>
    <property type="match status" value="1"/>
</dbReference>
<keyword evidence="5 7" id="KW-0472">Membrane</keyword>
<proteinExistence type="inferred from homology"/>
<evidence type="ECO:0000256" key="3">
    <source>
        <dbReference type="ARBA" id="ARBA00022692"/>
    </source>
</evidence>
<dbReference type="OrthoDB" id="438211at2759"/>
<dbReference type="PANTHER" id="PTHR19282:SF562">
    <property type="entry name" value="AT12771P-RELATED"/>
    <property type="match status" value="1"/>
</dbReference>
<evidence type="ECO:0000256" key="5">
    <source>
        <dbReference type="ARBA" id="ARBA00023136"/>
    </source>
</evidence>
<dbReference type="Proteomes" id="UP000729913">
    <property type="component" value="Unassembled WGS sequence"/>
</dbReference>
<evidence type="ECO:0000313" key="9">
    <source>
        <dbReference type="Proteomes" id="UP000729913"/>
    </source>
</evidence>
<keyword evidence="4 7" id="KW-1133">Transmembrane helix</keyword>
<feature type="transmembrane region" description="Helical" evidence="7">
    <location>
        <begin position="89"/>
        <end position="114"/>
    </location>
</feature>
<evidence type="ECO:0000256" key="7">
    <source>
        <dbReference type="SAM" id="Phobius"/>
    </source>
</evidence>
<evidence type="ECO:0000313" key="8">
    <source>
        <dbReference type="EMBL" id="KAG8035320.1"/>
    </source>
</evidence>
<evidence type="ECO:0000256" key="2">
    <source>
        <dbReference type="ARBA" id="ARBA00006840"/>
    </source>
</evidence>
<protein>
    <recommendedName>
        <fullName evidence="10">Tetraspanin</fullName>
    </recommendedName>
</protein>
<keyword evidence="3 7" id="KW-0812">Transmembrane</keyword>
<comment type="similarity">
    <text evidence="2">Belongs to the tetraspanin (TM4SF) family.</text>
</comment>
<evidence type="ECO:0000256" key="4">
    <source>
        <dbReference type="ARBA" id="ARBA00022989"/>
    </source>
</evidence>
<dbReference type="PIRSF" id="PIRSF002419">
    <property type="entry name" value="Tetraspanin"/>
    <property type="match status" value="1"/>
</dbReference>
<feature type="transmembrane region" description="Helical" evidence="7">
    <location>
        <begin position="121"/>
        <end position="142"/>
    </location>
</feature>